<sequence length="200" mass="22661">MDDAMDDFFFPLLIFIALIIFAGFVKNLKGSDTASSTNDSDKPGYRKKGPLFTPAERSFYGVLLQAIDSNKYQTFYKSLGQSPVTDLLEPQPSRNRSQWQKAFNAISAKHFDFVLCKIDDLTPVAVIELDDKSHNQNHRQKRDELLKKICKQTGLPMLQVPAKWAYKTEVLKMMLVKEVEGSVDDKPDEVEIGDLRVVGN</sequence>
<dbReference type="Proteomes" id="UP000267535">
    <property type="component" value="Unassembled WGS sequence"/>
</dbReference>
<organism evidence="3 4">
    <name type="scientific">Amphritea balenae</name>
    <dbReference type="NCBI Taxonomy" id="452629"/>
    <lineage>
        <taxon>Bacteria</taxon>
        <taxon>Pseudomonadati</taxon>
        <taxon>Pseudomonadota</taxon>
        <taxon>Gammaproteobacteria</taxon>
        <taxon>Oceanospirillales</taxon>
        <taxon>Oceanospirillaceae</taxon>
        <taxon>Amphritea</taxon>
    </lineage>
</organism>
<keyword evidence="1" id="KW-0812">Transmembrane</keyword>
<evidence type="ECO:0000313" key="4">
    <source>
        <dbReference type="Proteomes" id="UP000267535"/>
    </source>
</evidence>
<reference evidence="3 4" key="1">
    <citation type="submission" date="2018-11" db="EMBL/GenBank/DDBJ databases">
        <title>The draft genome sequence of Amphritea balenae JAMM 1525T.</title>
        <authorList>
            <person name="Fang Z."/>
            <person name="Zhang Y."/>
            <person name="Han X."/>
        </authorList>
    </citation>
    <scope>NUCLEOTIDE SEQUENCE [LARGE SCALE GENOMIC DNA]</scope>
    <source>
        <strain evidence="3 4">JAMM 1525</strain>
    </source>
</reference>
<dbReference type="InterPro" id="IPR024402">
    <property type="entry name" value="DUF2726"/>
</dbReference>
<proteinExistence type="predicted"/>
<dbReference type="OrthoDB" id="5782056at2"/>
<dbReference type="Pfam" id="PF10881">
    <property type="entry name" value="DUF2726"/>
    <property type="match status" value="1"/>
</dbReference>
<protein>
    <submittedName>
        <fullName evidence="3">DUF2726 domain-containing protein</fullName>
    </submittedName>
</protein>
<gene>
    <name evidence="3" type="ORF">EHS89_09550</name>
</gene>
<keyword evidence="1" id="KW-1133">Transmembrane helix</keyword>
<keyword evidence="1" id="KW-0472">Membrane</keyword>
<keyword evidence="4" id="KW-1185">Reference proteome</keyword>
<feature type="domain" description="DUF2726" evidence="2">
    <location>
        <begin position="50"/>
        <end position="173"/>
    </location>
</feature>
<evidence type="ECO:0000256" key="1">
    <source>
        <dbReference type="SAM" id="Phobius"/>
    </source>
</evidence>
<name>A0A3P1SRC7_9GAMM</name>
<dbReference type="AlphaFoldDB" id="A0A3P1SRC7"/>
<accession>A0A3P1SRC7</accession>
<evidence type="ECO:0000259" key="2">
    <source>
        <dbReference type="Pfam" id="PF10881"/>
    </source>
</evidence>
<feature type="transmembrane region" description="Helical" evidence="1">
    <location>
        <begin position="7"/>
        <end position="25"/>
    </location>
</feature>
<evidence type="ECO:0000313" key="3">
    <source>
        <dbReference type="EMBL" id="RRC99723.1"/>
    </source>
</evidence>
<dbReference type="EMBL" id="RQXV01000004">
    <property type="protein sequence ID" value="RRC99723.1"/>
    <property type="molecule type" value="Genomic_DNA"/>
</dbReference>
<comment type="caution">
    <text evidence="3">The sequence shown here is derived from an EMBL/GenBank/DDBJ whole genome shotgun (WGS) entry which is preliminary data.</text>
</comment>